<gene>
    <name evidence="2" type="ORF">BECKLPF1236B_GA0070989_100527</name>
</gene>
<feature type="transmembrane region" description="Helical" evidence="1">
    <location>
        <begin position="28"/>
        <end position="52"/>
    </location>
</feature>
<evidence type="ECO:0000256" key="1">
    <source>
        <dbReference type="SAM" id="Phobius"/>
    </source>
</evidence>
<proteinExistence type="predicted"/>
<protein>
    <submittedName>
        <fullName evidence="2">Uncharacterized protein</fullName>
    </submittedName>
</protein>
<name>A0A450VWH8_9GAMM</name>
<evidence type="ECO:0000313" key="2">
    <source>
        <dbReference type="EMBL" id="VFK09120.1"/>
    </source>
</evidence>
<keyword evidence="1" id="KW-0812">Transmembrane</keyword>
<keyword evidence="1" id="KW-1133">Transmembrane helix</keyword>
<reference evidence="2" key="1">
    <citation type="submission" date="2019-02" db="EMBL/GenBank/DDBJ databases">
        <authorList>
            <person name="Gruber-Vodicka R. H."/>
            <person name="Seah K. B. B."/>
        </authorList>
    </citation>
    <scope>NUCLEOTIDE SEQUENCE</scope>
    <source>
        <strain evidence="2">BECK_S313</strain>
    </source>
</reference>
<organism evidence="2">
    <name type="scientific">Candidatus Kentrum sp. LPFa</name>
    <dbReference type="NCBI Taxonomy" id="2126335"/>
    <lineage>
        <taxon>Bacteria</taxon>
        <taxon>Pseudomonadati</taxon>
        <taxon>Pseudomonadota</taxon>
        <taxon>Gammaproteobacteria</taxon>
        <taxon>Candidatus Kentrum</taxon>
    </lineage>
</organism>
<dbReference type="EMBL" id="CAADFK010000005">
    <property type="protein sequence ID" value="VFK09120.1"/>
    <property type="molecule type" value="Genomic_DNA"/>
</dbReference>
<sequence length="53" mass="5631">MREQRYPGESEDARAALPMTPDLTHPDFMLSLISSVAILATITVASITSGGLV</sequence>
<keyword evidence="1" id="KW-0472">Membrane</keyword>
<dbReference type="AlphaFoldDB" id="A0A450VWH8"/>
<accession>A0A450VWH8</accession>